<evidence type="ECO:0000313" key="1">
    <source>
        <dbReference type="EMBL" id="GAA1404558.1"/>
    </source>
</evidence>
<sequence>MLTAVDDALSKILAKPLTSRNALALERLAARRLKHGEPAFVADLGIGLARRHGSAPEFDGLFDRLVRLLAVRRGPGHVGQLLRLLAAAGPDDAERDRYAASVLAACQQPADLAVVFEDGPADGTAPEELRACLLHELVLRGVPVADTPGIAGWAASPHWRGHPLAALPLATTVVEREPGLPHYTVDGSSYGLPYWDPEDRHPAPRRDVGVPPAVETTTVATAALMATAVEDWAEDPEETEGRFEARTFTFAEPLEPPAVPVALVSLGLDCLAALGDLPEAGQETAFGVVAAEPAEVWQVLFAAASTGGAYVSGRFGAYGRLHAWRSLAALAGAPADASPGEVEEHVRGCAWYRFGAATPWFHRVVWDLGVLAVARDGRRLAVLAATTSD</sequence>
<name>A0ABP4J184_9ACTN</name>
<organism evidence="1 2">
    <name type="scientific">Kitasatospora putterlickiae</name>
    <dbReference type="NCBI Taxonomy" id="221725"/>
    <lineage>
        <taxon>Bacteria</taxon>
        <taxon>Bacillati</taxon>
        <taxon>Actinomycetota</taxon>
        <taxon>Actinomycetes</taxon>
        <taxon>Kitasatosporales</taxon>
        <taxon>Streptomycetaceae</taxon>
        <taxon>Kitasatospora</taxon>
    </lineage>
</organism>
<evidence type="ECO:0000313" key="2">
    <source>
        <dbReference type="Proteomes" id="UP001499863"/>
    </source>
</evidence>
<reference evidence="2" key="1">
    <citation type="journal article" date="2019" name="Int. J. Syst. Evol. Microbiol.">
        <title>The Global Catalogue of Microorganisms (GCM) 10K type strain sequencing project: providing services to taxonomists for standard genome sequencing and annotation.</title>
        <authorList>
            <consortium name="The Broad Institute Genomics Platform"/>
            <consortium name="The Broad Institute Genome Sequencing Center for Infectious Disease"/>
            <person name="Wu L."/>
            <person name="Ma J."/>
        </authorList>
    </citation>
    <scope>NUCLEOTIDE SEQUENCE [LARGE SCALE GENOMIC DNA]</scope>
    <source>
        <strain evidence="2">JCM 12393</strain>
    </source>
</reference>
<protein>
    <submittedName>
        <fullName evidence="1">Uncharacterized protein</fullName>
    </submittedName>
</protein>
<proteinExistence type="predicted"/>
<accession>A0ABP4J184</accession>
<keyword evidence="2" id="KW-1185">Reference proteome</keyword>
<dbReference type="InterPro" id="IPR045756">
    <property type="entry name" value="DUF6183"/>
</dbReference>
<dbReference type="EMBL" id="BAAAKJ010000281">
    <property type="protein sequence ID" value="GAA1404558.1"/>
    <property type="molecule type" value="Genomic_DNA"/>
</dbReference>
<dbReference type="Proteomes" id="UP001499863">
    <property type="component" value="Unassembled WGS sequence"/>
</dbReference>
<gene>
    <name evidence="1" type="ORF">GCM10009639_50570</name>
</gene>
<dbReference type="Pfam" id="PF19681">
    <property type="entry name" value="DUF6183"/>
    <property type="match status" value="1"/>
</dbReference>
<comment type="caution">
    <text evidence="1">The sequence shown here is derived from an EMBL/GenBank/DDBJ whole genome shotgun (WGS) entry which is preliminary data.</text>
</comment>